<evidence type="ECO:0000259" key="8">
    <source>
        <dbReference type="Pfam" id="PF02687"/>
    </source>
</evidence>
<dbReference type="PANTHER" id="PTHR30572">
    <property type="entry name" value="MEMBRANE COMPONENT OF TRANSPORTER-RELATED"/>
    <property type="match status" value="1"/>
</dbReference>
<gene>
    <name evidence="10" type="ORF">FAK_24030</name>
</gene>
<comment type="similarity">
    <text evidence="6">Belongs to the ABC-4 integral membrane protein family.</text>
</comment>
<dbReference type="Pfam" id="PF02687">
    <property type="entry name" value="FtsX"/>
    <property type="match status" value="1"/>
</dbReference>
<evidence type="ECO:0000256" key="3">
    <source>
        <dbReference type="ARBA" id="ARBA00022692"/>
    </source>
</evidence>
<evidence type="ECO:0000256" key="4">
    <source>
        <dbReference type="ARBA" id="ARBA00022989"/>
    </source>
</evidence>
<evidence type="ECO:0000256" key="1">
    <source>
        <dbReference type="ARBA" id="ARBA00004651"/>
    </source>
</evidence>
<proteinExistence type="inferred from homology"/>
<evidence type="ECO:0000256" key="5">
    <source>
        <dbReference type="ARBA" id="ARBA00023136"/>
    </source>
</evidence>
<dbReference type="PANTHER" id="PTHR30572:SF4">
    <property type="entry name" value="ABC TRANSPORTER PERMEASE YTRF"/>
    <property type="match status" value="1"/>
</dbReference>
<feature type="transmembrane region" description="Helical" evidence="7">
    <location>
        <begin position="382"/>
        <end position="403"/>
    </location>
</feature>
<dbReference type="AlphaFoldDB" id="A0AAU9EFR7"/>
<dbReference type="GO" id="GO:0022857">
    <property type="term" value="F:transmembrane transporter activity"/>
    <property type="evidence" value="ECO:0007669"/>
    <property type="project" value="TreeGrafter"/>
</dbReference>
<protein>
    <submittedName>
        <fullName evidence="10">ABC transporter permease</fullName>
    </submittedName>
</protein>
<dbReference type="GO" id="GO:0005886">
    <property type="term" value="C:plasma membrane"/>
    <property type="evidence" value="ECO:0007669"/>
    <property type="project" value="UniProtKB-SubCell"/>
</dbReference>
<evidence type="ECO:0000313" key="11">
    <source>
        <dbReference type="Proteomes" id="UP001366166"/>
    </source>
</evidence>
<dbReference type="InterPro" id="IPR003838">
    <property type="entry name" value="ABC3_permease_C"/>
</dbReference>
<feature type="domain" description="ABC3 transporter permease C-terminal" evidence="8">
    <location>
        <begin position="271"/>
        <end position="411"/>
    </location>
</feature>
<dbReference type="Pfam" id="PF12704">
    <property type="entry name" value="MacB_PCD"/>
    <property type="match status" value="1"/>
</dbReference>
<dbReference type="InterPro" id="IPR025857">
    <property type="entry name" value="MacB_PCD"/>
</dbReference>
<evidence type="ECO:0000256" key="2">
    <source>
        <dbReference type="ARBA" id="ARBA00022475"/>
    </source>
</evidence>
<dbReference type="Proteomes" id="UP001366166">
    <property type="component" value="Chromosome"/>
</dbReference>
<dbReference type="EMBL" id="AP028679">
    <property type="protein sequence ID" value="BEQ15337.1"/>
    <property type="molecule type" value="Genomic_DNA"/>
</dbReference>
<feature type="transmembrane region" description="Helical" evidence="7">
    <location>
        <begin position="20"/>
        <end position="42"/>
    </location>
</feature>
<evidence type="ECO:0000313" key="10">
    <source>
        <dbReference type="EMBL" id="BEQ15337.1"/>
    </source>
</evidence>
<sequence>MPQWAYVWRELLLRRRRTGVNVSLVALAVGFFLVLTLLSGAFQAAFRAPLNDVGASLTLQRAGDVPQEMKGPVLPCSLAPISGSEVQSVKRLPGVISVSSALLFWDFAPDTFRIVAGFDPAAPAGFSLLGKVLTQGRFLQPGDRRQVVLETAYARELKLKSGDQLDLHGREFTVVGLVDSSRLSQLTAAQVYMPLAEARALAAASPGVTAVHHLGEADVNLIFISVVRDKIPQVSHGIKAFLGKKVTVTGPESFQRAIGGLLAATDRFGLVAAVLSLLATALLVMRTAAANLRERKAEVAIMKAVGWTRGDILRQLTAETLVQTLAGGLAGIVAALAGAWLASWITIPIPLPWDLSPRPHFLPGGGAQLFREVHLQPVLDPVYFLLALAATLLLGSMAAWMAVRAVARLKPSEALSHA</sequence>
<evidence type="ECO:0000256" key="7">
    <source>
        <dbReference type="SAM" id="Phobius"/>
    </source>
</evidence>
<evidence type="ECO:0000256" key="6">
    <source>
        <dbReference type="ARBA" id="ARBA00038076"/>
    </source>
</evidence>
<keyword evidence="4 7" id="KW-1133">Transmembrane helix</keyword>
<keyword evidence="2" id="KW-1003">Cell membrane</keyword>
<accession>A0AAU9EFR7</accession>
<keyword evidence="3 7" id="KW-0812">Transmembrane</keyword>
<feature type="transmembrane region" description="Helical" evidence="7">
    <location>
        <begin position="268"/>
        <end position="285"/>
    </location>
</feature>
<dbReference type="InterPro" id="IPR050250">
    <property type="entry name" value="Macrolide_Exporter_MacB"/>
</dbReference>
<feature type="transmembrane region" description="Helical" evidence="7">
    <location>
        <begin position="324"/>
        <end position="347"/>
    </location>
</feature>
<keyword evidence="5 7" id="KW-0472">Membrane</keyword>
<feature type="domain" description="MacB-like periplasmic core" evidence="9">
    <location>
        <begin position="18"/>
        <end position="202"/>
    </location>
</feature>
<comment type="subcellular location">
    <subcellularLocation>
        <location evidence="1">Cell membrane</location>
        <topology evidence="1">Multi-pass membrane protein</topology>
    </subcellularLocation>
</comment>
<keyword evidence="11" id="KW-1185">Reference proteome</keyword>
<name>A0AAU9EFR7_9BACT</name>
<evidence type="ECO:0000259" key="9">
    <source>
        <dbReference type="Pfam" id="PF12704"/>
    </source>
</evidence>
<organism evidence="10 11">
    <name type="scientific">Desulfoferula mesophila</name>
    <dbReference type="NCBI Taxonomy" id="3058419"/>
    <lineage>
        <taxon>Bacteria</taxon>
        <taxon>Pseudomonadati</taxon>
        <taxon>Thermodesulfobacteriota</taxon>
        <taxon>Desulfarculia</taxon>
        <taxon>Desulfarculales</taxon>
        <taxon>Desulfarculaceae</taxon>
        <taxon>Desulfoferula</taxon>
    </lineage>
</organism>
<reference evidence="11" key="1">
    <citation type="journal article" date="2023" name="Arch. Microbiol.">
        <title>Desulfoferula mesophilus gen. nov. sp. nov., a mesophilic sulfate-reducing bacterium isolated from a brackish lake sediment.</title>
        <authorList>
            <person name="Watanabe T."/>
            <person name="Yabe T."/>
            <person name="Tsuji J.M."/>
            <person name="Fukui M."/>
        </authorList>
    </citation>
    <scope>NUCLEOTIDE SEQUENCE [LARGE SCALE GENOMIC DNA]</scope>
    <source>
        <strain evidence="11">12FAK</strain>
    </source>
</reference>
<dbReference type="RefSeq" id="WP_338599604.1">
    <property type="nucleotide sequence ID" value="NZ_AP028679.1"/>
</dbReference>
<dbReference type="KEGG" id="dmp:FAK_24030"/>